<gene>
    <name evidence="1" type="ORF">OUZ56_032165</name>
</gene>
<dbReference type="EMBL" id="JAOYFB010000005">
    <property type="protein sequence ID" value="KAK4017216.1"/>
    <property type="molecule type" value="Genomic_DNA"/>
</dbReference>
<evidence type="ECO:0000313" key="1">
    <source>
        <dbReference type="EMBL" id="KAK4017216.1"/>
    </source>
</evidence>
<evidence type="ECO:0000313" key="2">
    <source>
        <dbReference type="Proteomes" id="UP001234178"/>
    </source>
</evidence>
<sequence length="139" mass="15738">MQILDYSIKNCSNSSLDGNASQRRLICLILQTVKLSRFKECIMAPIKRPKRYGRYGAEPGGEACNIPRSTFNGRLRTTGGQSQIVEMPSSARAAEINGDNNRNIDEDNRDPLPLHHPYITYYLFSGIMWHNLMVQHLLG</sequence>
<reference evidence="1 2" key="1">
    <citation type="journal article" date="2023" name="Nucleic Acids Res.">
        <title>The hologenome of Daphnia magna reveals possible DNA methylation and microbiome-mediated evolution of the host genome.</title>
        <authorList>
            <person name="Chaturvedi A."/>
            <person name="Li X."/>
            <person name="Dhandapani V."/>
            <person name="Marshall H."/>
            <person name="Kissane S."/>
            <person name="Cuenca-Cambronero M."/>
            <person name="Asole G."/>
            <person name="Calvet F."/>
            <person name="Ruiz-Romero M."/>
            <person name="Marangio P."/>
            <person name="Guigo R."/>
            <person name="Rago D."/>
            <person name="Mirbahai L."/>
            <person name="Eastwood N."/>
            <person name="Colbourne J.K."/>
            <person name="Zhou J."/>
            <person name="Mallon E."/>
            <person name="Orsini L."/>
        </authorList>
    </citation>
    <scope>NUCLEOTIDE SEQUENCE [LARGE SCALE GENOMIC DNA]</scope>
    <source>
        <strain evidence="1">LRV0_1</strain>
    </source>
</reference>
<accession>A0ABQ9ZWP5</accession>
<name>A0ABQ9ZWP5_9CRUS</name>
<proteinExistence type="predicted"/>
<keyword evidence="2" id="KW-1185">Reference proteome</keyword>
<comment type="caution">
    <text evidence="1">The sequence shown here is derived from an EMBL/GenBank/DDBJ whole genome shotgun (WGS) entry which is preliminary data.</text>
</comment>
<organism evidence="1 2">
    <name type="scientific">Daphnia magna</name>
    <dbReference type="NCBI Taxonomy" id="35525"/>
    <lineage>
        <taxon>Eukaryota</taxon>
        <taxon>Metazoa</taxon>
        <taxon>Ecdysozoa</taxon>
        <taxon>Arthropoda</taxon>
        <taxon>Crustacea</taxon>
        <taxon>Branchiopoda</taxon>
        <taxon>Diplostraca</taxon>
        <taxon>Cladocera</taxon>
        <taxon>Anomopoda</taxon>
        <taxon>Daphniidae</taxon>
        <taxon>Daphnia</taxon>
    </lineage>
</organism>
<dbReference type="Proteomes" id="UP001234178">
    <property type="component" value="Unassembled WGS sequence"/>
</dbReference>
<protein>
    <submittedName>
        <fullName evidence="1">Uncharacterized protein</fullName>
    </submittedName>
</protein>